<feature type="compositionally biased region" description="Low complexity" evidence="1">
    <location>
        <begin position="22"/>
        <end position="31"/>
    </location>
</feature>
<feature type="compositionally biased region" description="Polar residues" evidence="1">
    <location>
        <begin position="1"/>
        <end position="21"/>
    </location>
</feature>
<feature type="region of interest" description="Disordered" evidence="1">
    <location>
        <begin position="215"/>
        <end position="248"/>
    </location>
</feature>
<evidence type="ECO:0000256" key="1">
    <source>
        <dbReference type="SAM" id="MobiDB-lite"/>
    </source>
</evidence>
<feature type="compositionally biased region" description="Pro residues" evidence="1">
    <location>
        <begin position="32"/>
        <end position="41"/>
    </location>
</feature>
<dbReference type="AlphaFoldDB" id="A0AAD6WYQ3"/>
<protein>
    <submittedName>
        <fullName evidence="2">Uncharacterized protein</fullName>
    </submittedName>
</protein>
<dbReference type="EMBL" id="JARJCM010000100">
    <property type="protein sequence ID" value="KAJ7029585.1"/>
    <property type="molecule type" value="Genomic_DNA"/>
</dbReference>
<sequence>MAAKESSLTESWNHTPTGTTRLAQLPPQTSLPAPPSLPPSHPRLHAHRAACVRVAAWHLRFATLRTPPRLHLQPAPAPPEMSVEVNTSGSTQHPTPRTSASHCANSAASLNRCLPPTTPRSAQAEKLHTEGVSNGAGRPGTLKPKRSMFASPPPQPIIIYTSNLIWLQCDMHTSAMPARSEHAGHESVLTLTPRAHYAVSRPAAVATTHATRLCPAHTHRPPTSTRGPARTDTRTAVPASTSTRGPAARTHCGRSCAVAILLRSSASNYTATLDLRD</sequence>
<name>A0AAD6WYQ3_9AGAR</name>
<comment type="caution">
    <text evidence="2">The sequence shown here is derived from an EMBL/GenBank/DDBJ whole genome shotgun (WGS) entry which is preliminary data.</text>
</comment>
<evidence type="ECO:0000313" key="2">
    <source>
        <dbReference type="EMBL" id="KAJ7029585.1"/>
    </source>
</evidence>
<accession>A0AAD6WYQ3</accession>
<dbReference type="Proteomes" id="UP001218188">
    <property type="component" value="Unassembled WGS sequence"/>
</dbReference>
<keyword evidence="3" id="KW-1185">Reference proteome</keyword>
<feature type="region of interest" description="Disordered" evidence="1">
    <location>
        <begin position="1"/>
        <end position="43"/>
    </location>
</feature>
<organism evidence="2 3">
    <name type="scientific">Mycena alexandri</name>
    <dbReference type="NCBI Taxonomy" id="1745969"/>
    <lineage>
        <taxon>Eukaryota</taxon>
        <taxon>Fungi</taxon>
        <taxon>Dikarya</taxon>
        <taxon>Basidiomycota</taxon>
        <taxon>Agaricomycotina</taxon>
        <taxon>Agaricomycetes</taxon>
        <taxon>Agaricomycetidae</taxon>
        <taxon>Agaricales</taxon>
        <taxon>Marasmiineae</taxon>
        <taxon>Mycenaceae</taxon>
        <taxon>Mycena</taxon>
    </lineage>
</organism>
<proteinExistence type="predicted"/>
<feature type="compositionally biased region" description="Polar residues" evidence="1">
    <location>
        <begin position="84"/>
        <end position="109"/>
    </location>
</feature>
<gene>
    <name evidence="2" type="ORF">C8F04DRAFT_1264856</name>
</gene>
<reference evidence="2" key="1">
    <citation type="submission" date="2023-03" db="EMBL/GenBank/DDBJ databases">
        <title>Massive genome expansion in bonnet fungi (Mycena s.s.) driven by repeated elements and novel gene families across ecological guilds.</title>
        <authorList>
            <consortium name="Lawrence Berkeley National Laboratory"/>
            <person name="Harder C.B."/>
            <person name="Miyauchi S."/>
            <person name="Viragh M."/>
            <person name="Kuo A."/>
            <person name="Thoen E."/>
            <person name="Andreopoulos B."/>
            <person name="Lu D."/>
            <person name="Skrede I."/>
            <person name="Drula E."/>
            <person name="Henrissat B."/>
            <person name="Morin E."/>
            <person name="Kohler A."/>
            <person name="Barry K."/>
            <person name="LaButti K."/>
            <person name="Morin E."/>
            <person name="Salamov A."/>
            <person name="Lipzen A."/>
            <person name="Mereny Z."/>
            <person name="Hegedus B."/>
            <person name="Baldrian P."/>
            <person name="Stursova M."/>
            <person name="Weitz H."/>
            <person name="Taylor A."/>
            <person name="Grigoriev I.V."/>
            <person name="Nagy L.G."/>
            <person name="Martin F."/>
            <person name="Kauserud H."/>
        </authorList>
    </citation>
    <scope>NUCLEOTIDE SEQUENCE</scope>
    <source>
        <strain evidence="2">CBHHK200</strain>
    </source>
</reference>
<feature type="region of interest" description="Disordered" evidence="1">
    <location>
        <begin position="69"/>
        <end position="147"/>
    </location>
</feature>
<evidence type="ECO:0000313" key="3">
    <source>
        <dbReference type="Proteomes" id="UP001218188"/>
    </source>
</evidence>